<name>A0A561BPL3_9ACTN</name>
<dbReference type="EMBL" id="VIVK01000001">
    <property type="protein sequence ID" value="TWD80810.1"/>
    <property type="molecule type" value="Genomic_DNA"/>
</dbReference>
<comment type="caution">
    <text evidence="2">The sequence shown here is derived from an EMBL/GenBank/DDBJ whole genome shotgun (WGS) entry which is preliminary data.</text>
</comment>
<protein>
    <recommendedName>
        <fullName evidence="4">ABC-2 type transport system permease protein</fullName>
    </recommendedName>
</protein>
<feature type="transmembrane region" description="Helical" evidence="1">
    <location>
        <begin position="183"/>
        <end position="203"/>
    </location>
</feature>
<sequence>MAAKVRVTIAYQLVRPTARAVRWPPLVAGALLGLIAVALPAALVELRPEGWSTVLRLAALAGATGAAFILDDPSYPSTSVVPTPSLLRRTVAVALLLPLAALWWVAALLTLPDDAATGLPLAGLTIEAAALFAIAIAVAAGRKGDGGLAGAVATLVTGLLARLPQLDLVLPPGDPQWNRAHLIWAVLAAAACSAFVAGPIVPARRLRCENFRRRLVGSGVRRS</sequence>
<reference evidence="2 3" key="1">
    <citation type="submission" date="2019-06" db="EMBL/GenBank/DDBJ databases">
        <title>Sequencing the genomes of 1000 actinobacteria strains.</title>
        <authorList>
            <person name="Klenk H.-P."/>
        </authorList>
    </citation>
    <scope>NUCLEOTIDE SEQUENCE [LARGE SCALE GENOMIC DNA]</scope>
    <source>
        <strain evidence="2 3">DSM 24683</strain>
    </source>
</reference>
<proteinExistence type="predicted"/>
<evidence type="ECO:0000313" key="3">
    <source>
        <dbReference type="Proteomes" id="UP000318380"/>
    </source>
</evidence>
<gene>
    <name evidence="2" type="ORF">FB561_1903</name>
</gene>
<keyword evidence="3" id="KW-1185">Reference proteome</keyword>
<dbReference type="RefSeq" id="WP_145805091.1">
    <property type="nucleotide sequence ID" value="NZ_VIVK01000001.1"/>
</dbReference>
<accession>A0A561BPL3</accession>
<feature type="transmembrane region" description="Helical" evidence="1">
    <location>
        <begin position="91"/>
        <end position="111"/>
    </location>
</feature>
<dbReference type="AlphaFoldDB" id="A0A561BPL3"/>
<evidence type="ECO:0008006" key="4">
    <source>
        <dbReference type="Google" id="ProtNLM"/>
    </source>
</evidence>
<feature type="transmembrane region" description="Helical" evidence="1">
    <location>
        <begin position="21"/>
        <end position="44"/>
    </location>
</feature>
<evidence type="ECO:0000313" key="2">
    <source>
        <dbReference type="EMBL" id="TWD80810.1"/>
    </source>
</evidence>
<keyword evidence="1" id="KW-0812">Transmembrane</keyword>
<organism evidence="2 3">
    <name type="scientific">Kribbella amoyensis</name>
    <dbReference type="NCBI Taxonomy" id="996641"/>
    <lineage>
        <taxon>Bacteria</taxon>
        <taxon>Bacillati</taxon>
        <taxon>Actinomycetota</taxon>
        <taxon>Actinomycetes</taxon>
        <taxon>Propionibacteriales</taxon>
        <taxon>Kribbellaceae</taxon>
        <taxon>Kribbella</taxon>
    </lineage>
</organism>
<feature type="transmembrane region" description="Helical" evidence="1">
    <location>
        <begin position="117"/>
        <end position="139"/>
    </location>
</feature>
<evidence type="ECO:0000256" key="1">
    <source>
        <dbReference type="SAM" id="Phobius"/>
    </source>
</evidence>
<feature type="transmembrane region" description="Helical" evidence="1">
    <location>
        <begin position="146"/>
        <end position="163"/>
    </location>
</feature>
<keyword evidence="1" id="KW-1133">Transmembrane helix</keyword>
<feature type="transmembrane region" description="Helical" evidence="1">
    <location>
        <begin position="50"/>
        <end position="70"/>
    </location>
</feature>
<dbReference type="Proteomes" id="UP000318380">
    <property type="component" value="Unassembled WGS sequence"/>
</dbReference>
<keyword evidence="1" id="KW-0472">Membrane</keyword>